<protein>
    <submittedName>
        <fullName evidence="1">Uncharacterized protein</fullName>
    </submittedName>
</protein>
<dbReference type="RefSeq" id="WP_034566065.1">
    <property type="nucleotide sequence ID" value="NZ_CAMCCI010000023.1"/>
</dbReference>
<reference evidence="1 2" key="1">
    <citation type="journal article" date="2014" name="Genome Announc.">
        <title>Draft genome sequences of eight enterohepatic helicobacter species isolated from both laboratory and wild rodents.</title>
        <authorList>
            <person name="Sheh A."/>
            <person name="Shen Z."/>
            <person name="Fox J.G."/>
        </authorList>
    </citation>
    <scope>NUCLEOTIDE SEQUENCE [LARGE SCALE GENOMIC DNA]</scope>
    <source>
        <strain evidence="1 2">ATCC 49320</strain>
    </source>
</reference>
<proteinExistence type="predicted"/>
<comment type="caution">
    <text evidence="1">The sequence shown here is derived from an EMBL/GenBank/DDBJ whole genome shotgun (WGS) entry which is preliminary data.</text>
</comment>
<name>A0A4U8U6E4_9HELI</name>
<evidence type="ECO:0000313" key="1">
    <source>
        <dbReference type="EMBL" id="TLE08732.1"/>
    </source>
</evidence>
<sequence length="133" mass="15569">MRIAFKTKNSFISLYALLITLAISLSALHTLRTLTIKQDITLMLYFQKQSLLYAKTLHDIALQCYKQYDSKDCKKDSIQFDPHFYGEYIFHSATIKEGKPQIDKKVQVLDIVIYSQTLLSTHPLRYAKRYILE</sequence>
<dbReference type="Proteomes" id="UP000029857">
    <property type="component" value="Unassembled WGS sequence"/>
</dbReference>
<organism evidence="1 2">
    <name type="scientific">Helicobacter bilis</name>
    <dbReference type="NCBI Taxonomy" id="37372"/>
    <lineage>
        <taxon>Bacteria</taxon>
        <taxon>Pseudomonadati</taxon>
        <taxon>Campylobacterota</taxon>
        <taxon>Epsilonproteobacteria</taxon>
        <taxon>Campylobacterales</taxon>
        <taxon>Helicobacteraceae</taxon>
        <taxon>Helicobacter</taxon>
    </lineage>
</organism>
<evidence type="ECO:0000313" key="2">
    <source>
        <dbReference type="Proteomes" id="UP000029857"/>
    </source>
</evidence>
<gene>
    <name evidence="1" type="ORF">LS79_009410</name>
</gene>
<dbReference type="AlphaFoldDB" id="A0A4U8U6E4"/>
<dbReference type="EMBL" id="JRPJ02000043">
    <property type="protein sequence ID" value="TLE08732.1"/>
    <property type="molecule type" value="Genomic_DNA"/>
</dbReference>
<accession>A0A4U8U6E4</accession>